<organism evidence="5 6">
    <name type="scientific">Portibacter lacus</name>
    <dbReference type="NCBI Taxonomy" id="1099794"/>
    <lineage>
        <taxon>Bacteria</taxon>
        <taxon>Pseudomonadati</taxon>
        <taxon>Bacteroidota</taxon>
        <taxon>Saprospiria</taxon>
        <taxon>Saprospirales</taxon>
        <taxon>Haliscomenobacteraceae</taxon>
        <taxon>Portibacter</taxon>
    </lineage>
</organism>
<evidence type="ECO:0000259" key="4">
    <source>
        <dbReference type="SMART" id="SM00642"/>
    </source>
</evidence>
<dbReference type="PANTHER" id="PTHR10357">
    <property type="entry name" value="ALPHA-AMYLASE FAMILY MEMBER"/>
    <property type="match status" value="1"/>
</dbReference>
<dbReference type="RefSeq" id="WP_235292437.1">
    <property type="nucleotide sequence ID" value="NZ_BSOH01000001.1"/>
</dbReference>
<evidence type="ECO:0000313" key="5">
    <source>
        <dbReference type="EMBL" id="GLR15545.1"/>
    </source>
</evidence>
<reference evidence="5" key="2">
    <citation type="submission" date="2023-01" db="EMBL/GenBank/DDBJ databases">
        <title>Draft genome sequence of Portibacter lacus strain NBRC 108769.</title>
        <authorList>
            <person name="Sun Q."/>
            <person name="Mori K."/>
        </authorList>
    </citation>
    <scope>NUCLEOTIDE SEQUENCE</scope>
    <source>
        <strain evidence="5">NBRC 108769</strain>
    </source>
</reference>
<dbReference type="EMBL" id="BSOH01000001">
    <property type="protein sequence ID" value="GLR15545.1"/>
    <property type="molecule type" value="Genomic_DNA"/>
</dbReference>
<dbReference type="AlphaFoldDB" id="A0AA37SPI5"/>
<sequence length="605" mass="70788">MKKTLLLAILACFIHIQLNAQSIERVEPPNWWIGMEYNEIEIMLYGKDLATLTPKFDKKGVELVSHKSFENENYLFVTIRISADAAPGSLKIDLYKNEKIALSHDYPLEARNPQRKNIEGFNGSDVMYLITPDRFSNGNTDNDNVDGLREKANRNLLGGRHGGDIQGIVNHLDYIKDMGFTSIWLNPLLENDMKTYSYHGYSTTDYYKIDPRYGSNEEYRNLCDVAREKGIKIIMDMIENHCGLLHWWMDDLPTKDWINQWPEYTNTNHRKTVILDPYSTDEDKKQFTDGWFVPSMPDLNQRNPSMATYLIQNTLWWIEYSGISGIRQDTYPYPDMYFMADWTKAVMKEYPHFNIVAEEWYTNPTVVSYWQKGKDNPNGYTSDLKSLMDFPLQHAVVKSLTEEENWHSSWNHAYEMLGLDYLYADPMNMVIFPDNHDMSRIHAQVGKDVDKTKLAIAYFATMRGIPQFYYGTEYLMADSTGDHGEIRSDFPGGWPGEKPTFTSEQIEFKKYMQTILKWRKDKEVIHNGKTLHFAPDNNDVYVFLRYINDDRVIILLNKNEQNVELDFKKYQKYFPKSKAKDIISKQEINLNNPLQLKAMTAYILE</sequence>
<dbReference type="InterPro" id="IPR013780">
    <property type="entry name" value="Glyco_hydro_b"/>
</dbReference>
<comment type="caution">
    <text evidence="5">The sequence shown here is derived from an EMBL/GenBank/DDBJ whole genome shotgun (WGS) entry which is preliminary data.</text>
</comment>
<dbReference type="SUPFAM" id="SSF51445">
    <property type="entry name" value="(Trans)glycosidases"/>
    <property type="match status" value="1"/>
</dbReference>
<dbReference type="InterPro" id="IPR006047">
    <property type="entry name" value="GH13_cat_dom"/>
</dbReference>
<dbReference type="Gene3D" id="3.20.20.80">
    <property type="entry name" value="Glycosidases"/>
    <property type="match status" value="1"/>
</dbReference>
<accession>A0AA37SPI5</accession>
<dbReference type="InterPro" id="IPR013783">
    <property type="entry name" value="Ig-like_fold"/>
</dbReference>
<dbReference type="Pfam" id="PF10438">
    <property type="entry name" value="Cyc-maltodext_C"/>
    <property type="match status" value="1"/>
</dbReference>
<keyword evidence="2" id="KW-0326">Glycosidase</keyword>
<dbReference type="GO" id="GO:0005975">
    <property type="term" value="P:carbohydrate metabolic process"/>
    <property type="evidence" value="ECO:0007669"/>
    <property type="project" value="InterPro"/>
</dbReference>
<dbReference type="PANTHER" id="PTHR10357:SF210">
    <property type="entry name" value="MALTODEXTRIN GLUCOSIDASE"/>
    <property type="match status" value="1"/>
</dbReference>
<evidence type="ECO:0000256" key="2">
    <source>
        <dbReference type="ARBA" id="ARBA00023295"/>
    </source>
</evidence>
<keyword evidence="3" id="KW-0732">Signal</keyword>
<dbReference type="Pfam" id="PF00128">
    <property type="entry name" value="Alpha-amylase"/>
    <property type="match status" value="1"/>
</dbReference>
<keyword evidence="6" id="KW-1185">Reference proteome</keyword>
<dbReference type="Proteomes" id="UP001156666">
    <property type="component" value="Unassembled WGS sequence"/>
</dbReference>
<evidence type="ECO:0000313" key="6">
    <source>
        <dbReference type="Proteomes" id="UP001156666"/>
    </source>
</evidence>
<dbReference type="InterPro" id="IPR017853">
    <property type="entry name" value="GH"/>
</dbReference>
<evidence type="ECO:0000256" key="3">
    <source>
        <dbReference type="SAM" id="SignalP"/>
    </source>
</evidence>
<feature type="signal peptide" evidence="3">
    <location>
        <begin position="1"/>
        <end position="20"/>
    </location>
</feature>
<dbReference type="Gene3D" id="2.60.40.1180">
    <property type="entry name" value="Golgi alpha-mannosidase II"/>
    <property type="match status" value="1"/>
</dbReference>
<dbReference type="Pfam" id="PF09087">
    <property type="entry name" value="Cyc-maltodext_N"/>
    <property type="match status" value="1"/>
</dbReference>
<evidence type="ECO:0000256" key="1">
    <source>
        <dbReference type="ARBA" id="ARBA00022801"/>
    </source>
</evidence>
<dbReference type="CDD" id="cd11340">
    <property type="entry name" value="AmyAc_bac_CMD_like_3"/>
    <property type="match status" value="1"/>
</dbReference>
<dbReference type="InterPro" id="IPR015171">
    <property type="entry name" value="Cyc-maltodext_N"/>
</dbReference>
<keyword evidence="1" id="KW-0378">Hydrolase</keyword>
<dbReference type="InterPro" id="IPR019492">
    <property type="entry name" value="Cyclo-malto-dextrinase_C"/>
</dbReference>
<dbReference type="SUPFAM" id="SSF51011">
    <property type="entry name" value="Glycosyl hydrolase domain"/>
    <property type="match status" value="1"/>
</dbReference>
<dbReference type="Gene3D" id="2.60.40.10">
    <property type="entry name" value="Immunoglobulins"/>
    <property type="match status" value="1"/>
</dbReference>
<name>A0AA37SPI5_9BACT</name>
<dbReference type="SUPFAM" id="SSF81296">
    <property type="entry name" value="E set domains"/>
    <property type="match status" value="1"/>
</dbReference>
<proteinExistence type="predicted"/>
<reference evidence="5" key="1">
    <citation type="journal article" date="2014" name="Int. J. Syst. Evol. Microbiol.">
        <title>Complete genome sequence of Corynebacterium casei LMG S-19264T (=DSM 44701T), isolated from a smear-ripened cheese.</title>
        <authorList>
            <consortium name="US DOE Joint Genome Institute (JGI-PGF)"/>
            <person name="Walter F."/>
            <person name="Albersmeier A."/>
            <person name="Kalinowski J."/>
            <person name="Ruckert C."/>
        </authorList>
    </citation>
    <scope>NUCLEOTIDE SEQUENCE</scope>
    <source>
        <strain evidence="5">NBRC 108769</strain>
    </source>
</reference>
<gene>
    <name evidence="5" type="primary">susA</name>
    <name evidence="5" type="ORF">GCM10007940_01600</name>
</gene>
<dbReference type="GO" id="GO:0016798">
    <property type="term" value="F:hydrolase activity, acting on glycosyl bonds"/>
    <property type="evidence" value="ECO:0007669"/>
    <property type="project" value="UniProtKB-KW"/>
</dbReference>
<feature type="domain" description="Glycosyl hydrolase family 13 catalytic" evidence="4">
    <location>
        <begin position="129"/>
        <end position="519"/>
    </location>
</feature>
<dbReference type="InterPro" id="IPR014756">
    <property type="entry name" value="Ig_E-set"/>
</dbReference>
<feature type="chain" id="PRO_5041320706" evidence="3">
    <location>
        <begin position="21"/>
        <end position="605"/>
    </location>
</feature>
<dbReference type="SMART" id="SM00642">
    <property type="entry name" value="Aamy"/>
    <property type="match status" value="1"/>
</dbReference>
<protein>
    <submittedName>
        <fullName evidence="5">Neopullulanase SusA</fullName>
    </submittedName>
</protein>